<keyword evidence="3" id="KW-0963">Cytoplasm</keyword>
<dbReference type="Proteomes" id="UP000193380">
    <property type="component" value="Unassembled WGS sequence"/>
</dbReference>
<evidence type="ECO:0000256" key="5">
    <source>
        <dbReference type="ARBA" id="ARBA00023054"/>
    </source>
</evidence>
<proteinExistence type="predicted"/>
<protein>
    <recommendedName>
        <fullName evidence="9">PH domain-containing protein</fullName>
    </recommendedName>
</protein>
<name>A0A060YIB5_ONCMY</name>
<evidence type="ECO:0000313" key="7">
    <source>
        <dbReference type="EMBL" id="CDQ91242.1"/>
    </source>
</evidence>
<gene>
    <name evidence="7" type="ORF">GSONMT00003027001</name>
</gene>
<evidence type="ECO:0000313" key="8">
    <source>
        <dbReference type="Proteomes" id="UP000193380"/>
    </source>
</evidence>
<evidence type="ECO:0000256" key="3">
    <source>
        <dbReference type="ARBA" id="ARBA00022490"/>
    </source>
</evidence>
<dbReference type="AlphaFoldDB" id="A0A060YIB5"/>
<evidence type="ECO:0000256" key="2">
    <source>
        <dbReference type="ARBA" id="ARBA00004496"/>
    </source>
</evidence>
<evidence type="ECO:0000256" key="4">
    <source>
        <dbReference type="ARBA" id="ARBA00022737"/>
    </source>
</evidence>
<dbReference type="PANTHER" id="PTHR14338">
    <property type="entry name" value="ACTIN FILAMENT-ASSOCIATED PROTEIN 1 FAMILY MEMBER"/>
    <property type="match status" value="1"/>
</dbReference>
<dbReference type="GO" id="GO:0005829">
    <property type="term" value="C:cytosol"/>
    <property type="evidence" value="ECO:0007669"/>
    <property type="project" value="TreeGrafter"/>
</dbReference>
<dbReference type="STRING" id="8022.A0A060YIB5"/>
<evidence type="ECO:0000256" key="6">
    <source>
        <dbReference type="ARBA" id="ARBA00023273"/>
    </source>
</evidence>
<keyword evidence="4" id="KW-0677">Repeat</keyword>
<dbReference type="InterPro" id="IPR011993">
    <property type="entry name" value="PH-like_dom_sf"/>
</dbReference>
<keyword evidence="6" id="KW-0966">Cell projection</keyword>
<evidence type="ECO:0000256" key="1">
    <source>
        <dbReference type="ARBA" id="ARBA00004316"/>
    </source>
</evidence>
<reference evidence="7" key="1">
    <citation type="journal article" date="2014" name="Nat. Commun.">
        <title>The rainbow trout genome provides novel insights into evolution after whole-genome duplication in vertebrates.</title>
        <authorList>
            <person name="Berthelot C."/>
            <person name="Brunet F."/>
            <person name="Chalopin D."/>
            <person name="Juanchich A."/>
            <person name="Bernard M."/>
            <person name="Noel B."/>
            <person name="Bento P."/>
            <person name="Da Silva C."/>
            <person name="Labadie K."/>
            <person name="Alberti A."/>
            <person name="Aury J.M."/>
            <person name="Louis A."/>
            <person name="Dehais P."/>
            <person name="Bardou P."/>
            <person name="Montfort J."/>
            <person name="Klopp C."/>
            <person name="Cabau C."/>
            <person name="Gaspin C."/>
            <person name="Thorgaard G.H."/>
            <person name="Boussaha M."/>
            <person name="Quillet E."/>
            <person name="Guyomard R."/>
            <person name="Galiana D."/>
            <person name="Bobe J."/>
            <person name="Volff J.N."/>
            <person name="Genet C."/>
            <person name="Wincker P."/>
            <person name="Jaillon O."/>
            <person name="Roest Crollius H."/>
            <person name="Guiguen Y."/>
        </authorList>
    </citation>
    <scope>NUCLEOTIDE SEQUENCE [LARGE SCALE GENOMIC DNA]</scope>
</reference>
<dbReference type="EMBL" id="FR911550">
    <property type="protein sequence ID" value="CDQ91242.1"/>
    <property type="molecule type" value="Genomic_DNA"/>
</dbReference>
<dbReference type="Gene3D" id="2.30.29.30">
    <property type="entry name" value="Pleckstrin-homology domain (PH domain)/Phosphotyrosine-binding domain (PTB)"/>
    <property type="match status" value="1"/>
</dbReference>
<evidence type="ECO:0008006" key="9">
    <source>
        <dbReference type="Google" id="ProtNLM"/>
    </source>
</evidence>
<sequence>MVTMRMQTTTLLLPASTDDNAKTPCTVVYAPKDGRRKRHELRFTPPSGEALVLAVQSREQAHRWLRVVHKVSQGKGPEEPTSPMMPRKTELDKVCVCCTLESVCITLESVCVVH</sequence>
<dbReference type="GO" id="GO:0042995">
    <property type="term" value="C:cell projection"/>
    <property type="evidence" value="ECO:0007669"/>
    <property type="project" value="UniProtKB-SubCell"/>
</dbReference>
<dbReference type="SUPFAM" id="SSF50729">
    <property type="entry name" value="PH domain-like"/>
    <property type="match status" value="1"/>
</dbReference>
<dbReference type="PANTHER" id="PTHR14338:SF1">
    <property type="entry name" value="ACTIN FILAMENT-ASSOCIATED PROTEIN 1-LIKE 1"/>
    <property type="match status" value="1"/>
</dbReference>
<dbReference type="InterPro" id="IPR030113">
    <property type="entry name" value="AFAP"/>
</dbReference>
<dbReference type="PaxDb" id="8022-A0A060YIB5"/>
<comment type="subcellular location">
    <subcellularLocation>
        <location evidence="1">Cell projection</location>
    </subcellularLocation>
    <subcellularLocation>
        <location evidence="2">Cytoplasm</location>
    </subcellularLocation>
</comment>
<dbReference type="GO" id="GO:0017124">
    <property type="term" value="F:SH3 domain binding"/>
    <property type="evidence" value="ECO:0007669"/>
    <property type="project" value="TreeGrafter"/>
</dbReference>
<accession>A0A060YIB5</accession>
<keyword evidence="5" id="KW-0175">Coiled coil</keyword>
<organism evidence="7 8">
    <name type="scientific">Oncorhynchus mykiss</name>
    <name type="common">Rainbow trout</name>
    <name type="synonym">Salmo gairdneri</name>
    <dbReference type="NCBI Taxonomy" id="8022"/>
    <lineage>
        <taxon>Eukaryota</taxon>
        <taxon>Metazoa</taxon>
        <taxon>Chordata</taxon>
        <taxon>Craniata</taxon>
        <taxon>Vertebrata</taxon>
        <taxon>Euteleostomi</taxon>
        <taxon>Actinopterygii</taxon>
        <taxon>Neopterygii</taxon>
        <taxon>Teleostei</taxon>
        <taxon>Protacanthopterygii</taxon>
        <taxon>Salmoniformes</taxon>
        <taxon>Salmonidae</taxon>
        <taxon>Salmoninae</taxon>
        <taxon>Oncorhynchus</taxon>
    </lineage>
</organism>
<reference evidence="7" key="2">
    <citation type="submission" date="2014-03" db="EMBL/GenBank/DDBJ databases">
        <authorList>
            <person name="Genoscope - CEA"/>
        </authorList>
    </citation>
    <scope>NUCLEOTIDE SEQUENCE</scope>
</reference>